<reference evidence="7 8" key="1">
    <citation type="submission" date="2016-01" db="EMBL/GenBank/DDBJ databases">
        <authorList>
            <person name="Oliw E.H."/>
        </authorList>
    </citation>
    <scope>NUCLEOTIDE SEQUENCE [LARGE SCALE GENOMIC DNA]</scope>
    <source>
        <strain evidence="7 8">FRB97</strain>
    </source>
</reference>
<dbReference type="OrthoDB" id="9110639at2"/>
<dbReference type="PRINTS" id="PR00039">
    <property type="entry name" value="HTHLYSR"/>
</dbReference>
<evidence type="ECO:0000256" key="1">
    <source>
        <dbReference type="ARBA" id="ARBA00009437"/>
    </source>
</evidence>
<dbReference type="Pfam" id="PF03466">
    <property type="entry name" value="LysR_substrate"/>
    <property type="match status" value="1"/>
</dbReference>
<dbReference type="SUPFAM" id="SSF46785">
    <property type="entry name" value="Winged helix' DNA-binding domain"/>
    <property type="match status" value="1"/>
</dbReference>
<dbReference type="InterPro" id="IPR058163">
    <property type="entry name" value="LysR-type_TF_proteobact-type"/>
</dbReference>
<dbReference type="FunFam" id="3.40.190.290:FF:000001">
    <property type="entry name" value="Transcriptional regulator, LysR family"/>
    <property type="match status" value="1"/>
</dbReference>
<evidence type="ECO:0000256" key="5">
    <source>
        <dbReference type="ARBA" id="ARBA00023163"/>
    </source>
</evidence>
<dbReference type="PANTHER" id="PTHR30537">
    <property type="entry name" value="HTH-TYPE TRANSCRIPTIONAL REGULATOR"/>
    <property type="match status" value="1"/>
</dbReference>
<dbReference type="CDD" id="cd08422">
    <property type="entry name" value="PBP2_CrgA_like"/>
    <property type="match status" value="1"/>
</dbReference>
<dbReference type="KEGG" id="gqu:AWC35_01770"/>
<dbReference type="InterPro" id="IPR000847">
    <property type="entry name" value="LysR_HTH_N"/>
</dbReference>
<dbReference type="Gene3D" id="3.40.190.290">
    <property type="match status" value="1"/>
</dbReference>
<evidence type="ECO:0000256" key="4">
    <source>
        <dbReference type="ARBA" id="ARBA00023125"/>
    </source>
</evidence>
<dbReference type="PROSITE" id="PS50931">
    <property type="entry name" value="HTH_LYSR"/>
    <property type="match status" value="1"/>
</dbReference>
<keyword evidence="4" id="KW-0238">DNA-binding</keyword>
<dbReference type="AlphaFoldDB" id="A0A250AW58"/>
<dbReference type="InterPro" id="IPR036390">
    <property type="entry name" value="WH_DNA-bd_sf"/>
</dbReference>
<dbReference type="GO" id="GO:0006351">
    <property type="term" value="P:DNA-templated transcription"/>
    <property type="evidence" value="ECO:0007669"/>
    <property type="project" value="TreeGrafter"/>
</dbReference>
<protein>
    <recommendedName>
        <fullName evidence="6">HTH lysR-type domain-containing protein</fullName>
    </recommendedName>
</protein>
<dbReference type="EMBL" id="CP014136">
    <property type="protein sequence ID" value="ATA18180.1"/>
    <property type="molecule type" value="Genomic_DNA"/>
</dbReference>
<evidence type="ECO:0000259" key="6">
    <source>
        <dbReference type="PROSITE" id="PS50931"/>
    </source>
</evidence>
<evidence type="ECO:0000256" key="2">
    <source>
        <dbReference type="ARBA" id="ARBA00022491"/>
    </source>
</evidence>
<proteinExistence type="inferred from homology"/>
<dbReference type="Proteomes" id="UP000217182">
    <property type="component" value="Chromosome"/>
</dbReference>
<keyword evidence="8" id="KW-1185">Reference proteome</keyword>
<evidence type="ECO:0000313" key="7">
    <source>
        <dbReference type="EMBL" id="ATA18180.1"/>
    </source>
</evidence>
<dbReference type="Gene3D" id="1.10.10.10">
    <property type="entry name" value="Winged helix-like DNA-binding domain superfamily/Winged helix DNA-binding domain"/>
    <property type="match status" value="1"/>
</dbReference>
<evidence type="ECO:0000313" key="8">
    <source>
        <dbReference type="Proteomes" id="UP000217182"/>
    </source>
</evidence>
<dbReference type="Pfam" id="PF00126">
    <property type="entry name" value="HTH_1"/>
    <property type="match status" value="1"/>
</dbReference>
<dbReference type="SUPFAM" id="SSF53850">
    <property type="entry name" value="Periplasmic binding protein-like II"/>
    <property type="match status" value="1"/>
</dbReference>
<gene>
    <name evidence="7" type="ORF">AWC35_01770</name>
</gene>
<name>A0A250AW58_9GAMM</name>
<keyword evidence="5" id="KW-0804">Transcription</keyword>
<keyword evidence="3" id="KW-0805">Transcription regulation</keyword>
<dbReference type="GO" id="GO:0003700">
    <property type="term" value="F:DNA-binding transcription factor activity"/>
    <property type="evidence" value="ECO:0007669"/>
    <property type="project" value="InterPro"/>
</dbReference>
<dbReference type="GO" id="GO:0043565">
    <property type="term" value="F:sequence-specific DNA binding"/>
    <property type="evidence" value="ECO:0007669"/>
    <property type="project" value="TreeGrafter"/>
</dbReference>
<dbReference type="RefSeq" id="WP_095844772.1">
    <property type="nucleotide sequence ID" value="NZ_CP014136.1"/>
</dbReference>
<dbReference type="InterPro" id="IPR005119">
    <property type="entry name" value="LysR_subst-bd"/>
</dbReference>
<sequence>MDLNALKIFIKVGETQSFTKAAQALGLTQSGVSRAIARLELDLRVTLLNRNTHSVSLTTDGIFLYESSRSLMHEMDEVGQSLTGRTVFPEGELRITTPSAYGRLVIIPILKEILDRYPALSIDAVMTDRLVDLVEEGFDAAIRIGSVQDSRLIARTIKHLRFVTVASPEYLNSHGIPKEPAELVQHNCLAVKAQRTGRSTKWFYYIDGEQQPFDIKGNFVVDTADVLLEAALSGMGVVQIMDFAVGKYLENGKLVELLPEYSNASIPLSLIYAKSRHRSPKISTLLAAFGLAI</sequence>
<accession>A0A250AW58</accession>
<evidence type="ECO:0000256" key="3">
    <source>
        <dbReference type="ARBA" id="ARBA00023015"/>
    </source>
</evidence>
<dbReference type="InterPro" id="IPR036388">
    <property type="entry name" value="WH-like_DNA-bd_sf"/>
</dbReference>
<comment type="similarity">
    <text evidence="1">Belongs to the LysR transcriptional regulatory family.</text>
</comment>
<dbReference type="PANTHER" id="PTHR30537:SF5">
    <property type="entry name" value="HTH-TYPE TRANSCRIPTIONAL ACTIVATOR TTDR-RELATED"/>
    <property type="match status" value="1"/>
</dbReference>
<feature type="domain" description="HTH lysR-type" evidence="6">
    <location>
        <begin position="1"/>
        <end position="58"/>
    </location>
</feature>
<organism evidence="7 8">
    <name type="scientific">Gibbsiella quercinecans</name>
    <dbReference type="NCBI Taxonomy" id="929813"/>
    <lineage>
        <taxon>Bacteria</taxon>
        <taxon>Pseudomonadati</taxon>
        <taxon>Pseudomonadota</taxon>
        <taxon>Gammaproteobacteria</taxon>
        <taxon>Enterobacterales</taxon>
        <taxon>Yersiniaceae</taxon>
        <taxon>Gibbsiella</taxon>
    </lineage>
</organism>
<dbReference type="FunFam" id="1.10.10.10:FF:000001">
    <property type="entry name" value="LysR family transcriptional regulator"/>
    <property type="match status" value="1"/>
</dbReference>
<keyword evidence="2" id="KW-0678">Repressor</keyword>